<evidence type="ECO:0000256" key="1">
    <source>
        <dbReference type="SAM" id="Phobius"/>
    </source>
</evidence>
<keyword evidence="1" id="KW-1133">Transmembrane helix</keyword>
<dbReference type="RefSeq" id="WP_290197545.1">
    <property type="nucleotide sequence ID" value="NZ_CP047654.1"/>
</dbReference>
<evidence type="ECO:0000259" key="2">
    <source>
        <dbReference type="Pfam" id="PF04024"/>
    </source>
</evidence>
<dbReference type="Pfam" id="PF04024">
    <property type="entry name" value="PspC"/>
    <property type="match status" value="1"/>
</dbReference>
<gene>
    <name evidence="3" type="ORF">J2S39_000272</name>
</gene>
<comment type="caution">
    <text evidence="3">The sequence shown here is derived from an EMBL/GenBank/DDBJ whole genome shotgun (WGS) entry which is preliminary data.</text>
</comment>
<feature type="domain" description="Phage shock protein PspC N-terminal" evidence="2">
    <location>
        <begin position="22"/>
        <end position="70"/>
    </location>
</feature>
<feature type="transmembrane region" description="Helical" evidence="1">
    <location>
        <begin position="210"/>
        <end position="232"/>
    </location>
</feature>
<dbReference type="Proteomes" id="UP001180840">
    <property type="component" value="Unassembled WGS sequence"/>
</dbReference>
<proteinExistence type="predicted"/>
<feature type="transmembrane region" description="Helical" evidence="1">
    <location>
        <begin position="100"/>
        <end position="130"/>
    </location>
</feature>
<organism evidence="3 4">
    <name type="scientific">Corynebacterium guangdongense</name>
    <dbReference type="NCBI Taxonomy" id="1783348"/>
    <lineage>
        <taxon>Bacteria</taxon>
        <taxon>Bacillati</taxon>
        <taxon>Actinomycetota</taxon>
        <taxon>Actinomycetes</taxon>
        <taxon>Mycobacteriales</taxon>
        <taxon>Corynebacteriaceae</taxon>
        <taxon>Corynebacterium</taxon>
    </lineage>
</organism>
<evidence type="ECO:0000313" key="3">
    <source>
        <dbReference type="EMBL" id="MDR7328596.1"/>
    </source>
</evidence>
<dbReference type="EMBL" id="JAVDXZ010000001">
    <property type="protein sequence ID" value="MDR7328596.1"/>
    <property type="molecule type" value="Genomic_DNA"/>
</dbReference>
<accession>A0ABU1ZUJ0</accession>
<sequence length="350" mass="37882">MSTLNDMWATRPPRIPENQGGNAKVAGVCEGIGVRYQIDPTIVRIAFVVATLSVGGGIAAYLLAWGFMPRYGMKTSPIEACFRRSEDLDPVEKKERPTGWWLMIGFIFFSGFLFSMGSVGSTTLIALLLLAAAWFALHHRLPVPPEGVVAQNVPATAASGPVDLSAYSFPEGYEQKQTPPSWDPLGTAPFAWDLPDPPARETPKKRKPRIWPWLIGGFAVVLMLGATVLAWVDGRNGLVYVDDAAMGDVTRTVQDESQLADAYEASIGNIDLDLSDLPRLEEDHRVKVATSLGDIDVTLPEDVPVELTCDTALGTSNCTPGSYNDDAAGRTLTLHIENSIGDVEVLTPTR</sequence>
<keyword evidence="1" id="KW-0812">Transmembrane</keyword>
<name>A0ABU1ZUJ0_9CORY</name>
<keyword evidence="1" id="KW-0472">Membrane</keyword>
<protein>
    <submittedName>
        <fullName evidence="3">Phage shock protein PspC (Stress-responsive transcriptional regulator)</fullName>
    </submittedName>
</protein>
<evidence type="ECO:0000313" key="4">
    <source>
        <dbReference type="Proteomes" id="UP001180840"/>
    </source>
</evidence>
<keyword evidence="4" id="KW-1185">Reference proteome</keyword>
<dbReference type="InterPro" id="IPR007168">
    <property type="entry name" value="Phageshock_PspC_N"/>
</dbReference>
<feature type="transmembrane region" description="Helical" evidence="1">
    <location>
        <begin position="45"/>
        <end position="67"/>
    </location>
</feature>
<reference evidence="3" key="1">
    <citation type="submission" date="2023-07" db="EMBL/GenBank/DDBJ databases">
        <title>Sequencing the genomes of 1000 actinobacteria strains.</title>
        <authorList>
            <person name="Klenk H.-P."/>
        </authorList>
    </citation>
    <scope>NUCLEOTIDE SEQUENCE</scope>
    <source>
        <strain evidence="3">DSM 107476</strain>
    </source>
</reference>